<sequence>MHEVRDMESYVGMAILIYTSGITGLPKPAVVLWGKIYTASMMVAKGMSLKGDDIFYIVSPLFPSLHCSNPNQAASACRFTTALLRALALAVFSSLEQLPPSGVGFRPRHSRKRSVRARPSTSCMSERPVST</sequence>
<dbReference type="Gene3D" id="3.40.50.12780">
    <property type="entry name" value="N-terminal domain of ligase-like"/>
    <property type="match status" value="1"/>
</dbReference>
<keyword evidence="3" id="KW-0547">Nucleotide-binding</keyword>
<keyword evidence="2" id="KW-0436">Ligase</keyword>
<reference evidence="6" key="1">
    <citation type="journal article" date="2023" name="Mol. Phylogenet. Evol.">
        <title>Genome-scale phylogeny and comparative genomics of the fungal order Sordariales.</title>
        <authorList>
            <person name="Hensen N."/>
            <person name="Bonometti L."/>
            <person name="Westerberg I."/>
            <person name="Brannstrom I.O."/>
            <person name="Guillou S."/>
            <person name="Cros-Aarteil S."/>
            <person name="Calhoun S."/>
            <person name="Haridas S."/>
            <person name="Kuo A."/>
            <person name="Mondo S."/>
            <person name="Pangilinan J."/>
            <person name="Riley R."/>
            <person name="LaButti K."/>
            <person name="Andreopoulos B."/>
            <person name="Lipzen A."/>
            <person name="Chen C."/>
            <person name="Yan M."/>
            <person name="Daum C."/>
            <person name="Ng V."/>
            <person name="Clum A."/>
            <person name="Steindorff A."/>
            <person name="Ohm R.A."/>
            <person name="Martin F."/>
            <person name="Silar P."/>
            <person name="Natvig D.O."/>
            <person name="Lalanne C."/>
            <person name="Gautier V."/>
            <person name="Ament-Velasquez S.L."/>
            <person name="Kruys A."/>
            <person name="Hutchinson M.I."/>
            <person name="Powell A.J."/>
            <person name="Barry K."/>
            <person name="Miller A.N."/>
            <person name="Grigoriev I.V."/>
            <person name="Debuchy R."/>
            <person name="Gladieux P."/>
            <person name="Hiltunen Thoren M."/>
            <person name="Johannesson H."/>
        </authorList>
    </citation>
    <scope>NUCLEOTIDE SEQUENCE</scope>
    <source>
        <strain evidence="6">CBS 955.72</strain>
    </source>
</reference>
<dbReference type="Proteomes" id="UP001275084">
    <property type="component" value="Unassembled WGS sequence"/>
</dbReference>
<evidence type="ECO:0000256" key="2">
    <source>
        <dbReference type="ARBA" id="ARBA00022598"/>
    </source>
</evidence>
<dbReference type="GO" id="GO:0005324">
    <property type="term" value="F:long-chain fatty acid transmembrane transporter activity"/>
    <property type="evidence" value="ECO:0007669"/>
    <property type="project" value="TreeGrafter"/>
</dbReference>
<keyword evidence="4" id="KW-0067">ATP-binding</keyword>
<keyword evidence="7" id="KW-1185">Reference proteome</keyword>
<comment type="similarity">
    <text evidence="1">Belongs to the ATP-dependent AMP-binding enzyme family.</text>
</comment>
<comment type="caution">
    <text evidence="6">The sequence shown here is derived from an EMBL/GenBank/DDBJ whole genome shotgun (WGS) entry which is preliminary data.</text>
</comment>
<evidence type="ECO:0000256" key="3">
    <source>
        <dbReference type="ARBA" id="ARBA00022741"/>
    </source>
</evidence>
<dbReference type="PANTHER" id="PTHR43107">
    <property type="entry name" value="LONG-CHAIN FATTY ACID TRANSPORT PROTEIN"/>
    <property type="match status" value="1"/>
</dbReference>
<organism evidence="6 7">
    <name type="scientific">Lasiosphaeria hispida</name>
    <dbReference type="NCBI Taxonomy" id="260671"/>
    <lineage>
        <taxon>Eukaryota</taxon>
        <taxon>Fungi</taxon>
        <taxon>Dikarya</taxon>
        <taxon>Ascomycota</taxon>
        <taxon>Pezizomycotina</taxon>
        <taxon>Sordariomycetes</taxon>
        <taxon>Sordariomycetidae</taxon>
        <taxon>Sordariales</taxon>
        <taxon>Lasiosphaeriaceae</taxon>
        <taxon>Lasiosphaeria</taxon>
    </lineage>
</organism>
<proteinExistence type="inferred from homology"/>
<accession>A0AAJ0HDC7</accession>
<feature type="compositionally biased region" description="Polar residues" evidence="5">
    <location>
        <begin position="119"/>
        <end position="131"/>
    </location>
</feature>
<dbReference type="InterPro" id="IPR042099">
    <property type="entry name" value="ANL_N_sf"/>
</dbReference>
<evidence type="ECO:0000256" key="4">
    <source>
        <dbReference type="ARBA" id="ARBA00022840"/>
    </source>
</evidence>
<evidence type="ECO:0000313" key="6">
    <source>
        <dbReference type="EMBL" id="KAK3348738.1"/>
    </source>
</evidence>
<dbReference type="PANTHER" id="PTHR43107:SF15">
    <property type="entry name" value="FATTY ACID TRANSPORT PROTEIN 3, ISOFORM A"/>
    <property type="match status" value="1"/>
</dbReference>
<dbReference type="GO" id="GO:0044539">
    <property type="term" value="P:long-chain fatty acid import into cell"/>
    <property type="evidence" value="ECO:0007669"/>
    <property type="project" value="TreeGrafter"/>
</dbReference>
<reference evidence="6" key="2">
    <citation type="submission" date="2023-06" db="EMBL/GenBank/DDBJ databases">
        <authorList>
            <consortium name="Lawrence Berkeley National Laboratory"/>
            <person name="Haridas S."/>
            <person name="Hensen N."/>
            <person name="Bonometti L."/>
            <person name="Westerberg I."/>
            <person name="Brannstrom I.O."/>
            <person name="Guillou S."/>
            <person name="Cros-Aarteil S."/>
            <person name="Calhoun S."/>
            <person name="Kuo A."/>
            <person name="Mondo S."/>
            <person name="Pangilinan J."/>
            <person name="Riley R."/>
            <person name="Labutti K."/>
            <person name="Andreopoulos B."/>
            <person name="Lipzen A."/>
            <person name="Chen C."/>
            <person name="Yanf M."/>
            <person name="Daum C."/>
            <person name="Ng V."/>
            <person name="Clum A."/>
            <person name="Steindorff A."/>
            <person name="Ohm R."/>
            <person name="Martin F."/>
            <person name="Silar P."/>
            <person name="Natvig D."/>
            <person name="Lalanne C."/>
            <person name="Gautier V."/>
            <person name="Ament-Velasquez S.L."/>
            <person name="Kruys A."/>
            <person name="Hutchinson M.I."/>
            <person name="Powell A.J."/>
            <person name="Barry K."/>
            <person name="Miller A.N."/>
            <person name="Grigoriev I.V."/>
            <person name="Debuchy R."/>
            <person name="Gladieux P."/>
            <person name="Thoren M.H."/>
            <person name="Johannesson H."/>
        </authorList>
    </citation>
    <scope>NUCLEOTIDE SEQUENCE</scope>
    <source>
        <strain evidence="6">CBS 955.72</strain>
    </source>
</reference>
<dbReference type="GO" id="GO:0005524">
    <property type="term" value="F:ATP binding"/>
    <property type="evidence" value="ECO:0007669"/>
    <property type="project" value="UniProtKB-KW"/>
</dbReference>
<gene>
    <name evidence="6" type="ORF">B0T25DRAFT_228700</name>
</gene>
<dbReference type="AlphaFoldDB" id="A0AAJ0HDC7"/>
<evidence type="ECO:0000256" key="5">
    <source>
        <dbReference type="SAM" id="MobiDB-lite"/>
    </source>
</evidence>
<evidence type="ECO:0008006" key="8">
    <source>
        <dbReference type="Google" id="ProtNLM"/>
    </source>
</evidence>
<protein>
    <recommendedName>
        <fullName evidence="8">AMP-dependent synthetase/ligase domain-containing protein</fullName>
    </recommendedName>
</protein>
<dbReference type="GO" id="GO:0004467">
    <property type="term" value="F:long-chain fatty acid-CoA ligase activity"/>
    <property type="evidence" value="ECO:0007669"/>
    <property type="project" value="TreeGrafter"/>
</dbReference>
<dbReference type="GO" id="GO:0005777">
    <property type="term" value="C:peroxisome"/>
    <property type="evidence" value="ECO:0007669"/>
    <property type="project" value="TreeGrafter"/>
</dbReference>
<feature type="region of interest" description="Disordered" evidence="5">
    <location>
        <begin position="101"/>
        <end position="131"/>
    </location>
</feature>
<dbReference type="GO" id="GO:0005811">
    <property type="term" value="C:lipid droplet"/>
    <property type="evidence" value="ECO:0007669"/>
    <property type="project" value="TreeGrafter"/>
</dbReference>
<dbReference type="SUPFAM" id="SSF56801">
    <property type="entry name" value="Acetyl-CoA synthetase-like"/>
    <property type="match status" value="1"/>
</dbReference>
<feature type="compositionally biased region" description="Basic residues" evidence="5">
    <location>
        <begin position="106"/>
        <end position="116"/>
    </location>
</feature>
<evidence type="ECO:0000313" key="7">
    <source>
        <dbReference type="Proteomes" id="UP001275084"/>
    </source>
</evidence>
<name>A0AAJ0HDC7_9PEZI</name>
<dbReference type="EMBL" id="JAUIQD010000005">
    <property type="protein sequence ID" value="KAK3348738.1"/>
    <property type="molecule type" value="Genomic_DNA"/>
</dbReference>
<evidence type="ECO:0000256" key="1">
    <source>
        <dbReference type="ARBA" id="ARBA00006432"/>
    </source>
</evidence>
<dbReference type="GO" id="GO:0009898">
    <property type="term" value="C:cytoplasmic side of plasma membrane"/>
    <property type="evidence" value="ECO:0007669"/>
    <property type="project" value="TreeGrafter"/>
</dbReference>